<name>A0A160V8N7_9ZZZZ</name>
<protein>
    <submittedName>
        <fullName evidence="1">Uncharacterized protein</fullName>
    </submittedName>
</protein>
<dbReference type="AlphaFoldDB" id="A0A160V8N7"/>
<reference evidence="1" key="1">
    <citation type="submission" date="2015-10" db="EMBL/GenBank/DDBJ databases">
        <authorList>
            <person name="Gilbert D.G."/>
        </authorList>
    </citation>
    <scope>NUCLEOTIDE SEQUENCE</scope>
</reference>
<proteinExistence type="predicted"/>
<gene>
    <name evidence="1" type="ORF">MGWOODY_Clf2929</name>
</gene>
<organism evidence="1">
    <name type="scientific">hydrothermal vent metagenome</name>
    <dbReference type="NCBI Taxonomy" id="652676"/>
    <lineage>
        <taxon>unclassified sequences</taxon>
        <taxon>metagenomes</taxon>
        <taxon>ecological metagenomes</taxon>
    </lineage>
</organism>
<sequence>MLEHNGIRWGYVFLKASSYLGTDEFQDLMVQAVEMFLAGETERNIKGPEYEGRLYTEQRYELIGTMGGQRFDANLETSRGHDNASFLVNEQTKGIGAAISLN</sequence>
<evidence type="ECO:0000313" key="1">
    <source>
        <dbReference type="EMBL" id="CUV02364.1"/>
    </source>
</evidence>
<accession>A0A160V8N7</accession>
<dbReference type="EMBL" id="FAXA01000247">
    <property type="protein sequence ID" value="CUV02364.1"/>
    <property type="molecule type" value="Genomic_DNA"/>
</dbReference>